<comment type="caution">
    <text evidence="2">The sequence shown here is derived from an EMBL/GenBank/DDBJ whole genome shotgun (WGS) entry which is preliminary data.</text>
</comment>
<reference evidence="2 3" key="1">
    <citation type="submission" date="2020-11" db="EMBL/GenBank/DDBJ databases">
        <authorList>
            <person name="Kim M.K."/>
        </authorList>
    </citation>
    <scope>NUCLEOTIDE SEQUENCE [LARGE SCALE GENOMIC DNA]</scope>
    <source>
        <strain evidence="2 3">BT662</strain>
    </source>
</reference>
<dbReference type="PIRSF" id="PIRSF006402">
    <property type="entry name" value="UCP006402_thioredoxin"/>
    <property type="match status" value="1"/>
</dbReference>
<keyword evidence="3" id="KW-1185">Reference proteome</keyword>
<organism evidence="2 3">
    <name type="scientific">Hymenobacter ruricola</name>
    <dbReference type="NCBI Taxonomy" id="2791023"/>
    <lineage>
        <taxon>Bacteria</taxon>
        <taxon>Pseudomonadati</taxon>
        <taxon>Bacteroidota</taxon>
        <taxon>Cytophagia</taxon>
        <taxon>Cytophagales</taxon>
        <taxon>Hymenobacteraceae</taxon>
        <taxon>Hymenobacter</taxon>
    </lineage>
</organism>
<dbReference type="SUPFAM" id="SSF48208">
    <property type="entry name" value="Six-hairpin glycosidases"/>
    <property type="match status" value="1"/>
</dbReference>
<evidence type="ECO:0000313" key="2">
    <source>
        <dbReference type="EMBL" id="MBF9220042.1"/>
    </source>
</evidence>
<dbReference type="InterPro" id="IPR008928">
    <property type="entry name" value="6-hairpin_glycosidase_sf"/>
</dbReference>
<accession>A0ABS0HZG2</accession>
<gene>
    <name evidence="2" type="ORF">I2H31_02895</name>
</gene>
<dbReference type="EMBL" id="JADQDM010000001">
    <property type="protein sequence ID" value="MBF9220042.1"/>
    <property type="molecule type" value="Genomic_DNA"/>
</dbReference>
<sequence length="699" mass="78590">MAHPSPATNRLAQETSPYLQQHAHNPVDWYPWGPEALGRAQAEQKPILVSIGYAACHWCHVMERESFEDAAVAAVMNRHFVCIKVDREERPDVDQVYMEALHAMGLQGGWPLNVFLTSEAKPFYGGTYFPKGNWVQLLQNIGQVYAGEHRAELEQSAERFVEVIAKSELAKYGAHNHNAAQEADYSALQAIGVVPETDPAGVSEDEFKLLVYNLGVKFDRERGGLNRAPKFPMPSIWRFLLRAHAISGSQTVLNQTVLTLREMAWGGIYDQAHGGFARYSVDAEWLAPHFEKMLYDNGQLVSLYSEAYQLTQEELFREVVYDTVEFVRLELTNAEGGFYSSLDADSEGEEGKFYVFTKEELQDILGDEEPLFSAYYNCTAPGNWEHGRNILHRRQSDADFAAAHELAPGIVPELVAGWKQRIMAVRATRARPGLDDKILTGWNALMLQGLTDAYRAFGEPEFLVVAERNAAFIQSNLRQGPQLFRTCKNGRASISGFLEDYALVIQAYISLYEVTFTESWLREAETLTEYVLANFFDPTETQFFYTDSRAEALIARKKELMDNVIPSSNSVMAHNLRRLGRHLESVRYTDLAVAMLAQVRHLVVKEAQHLSNWASLYAALLRPGAEIAIIGPEAEEFREQLNRHFLFDAVVAGTETRSELPLLKLLKPDAAGRTAVHICRGQSCLAPVFDATEARQLLG</sequence>
<dbReference type="PANTHER" id="PTHR42899">
    <property type="entry name" value="SPERMATOGENESIS-ASSOCIATED PROTEIN 20"/>
    <property type="match status" value="1"/>
</dbReference>
<evidence type="ECO:0000313" key="3">
    <source>
        <dbReference type="Proteomes" id="UP000618931"/>
    </source>
</evidence>
<name>A0ABS0HZG2_9BACT</name>
<dbReference type="RefSeq" id="WP_196291494.1">
    <property type="nucleotide sequence ID" value="NZ_JADQDM010000001.1"/>
</dbReference>
<dbReference type="PANTHER" id="PTHR42899:SF1">
    <property type="entry name" value="SPERMATOGENESIS-ASSOCIATED PROTEIN 20"/>
    <property type="match status" value="1"/>
</dbReference>
<dbReference type="InterPro" id="IPR036249">
    <property type="entry name" value="Thioredoxin-like_sf"/>
</dbReference>
<protein>
    <submittedName>
        <fullName evidence="2">Thioredoxin domain-containing protein</fullName>
    </submittedName>
</protein>
<dbReference type="SUPFAM" id="SSF52833">
    <property type="entry name" value="Thioredoxin-like"/>
    <property type="match status" value="1"/>
</dbReference>
<dbReference type="InterPro" id="IPR024705">
    <property type="entry name" value="Ssp411"/>
</dbReference>
<dbReference type="CDD" id="cd02955">
    <property type="entry name" value="SSP411"/>
    <property type="match status" value="1"/>
</dbReference>
<proteinExistence type="predicted"/>
<dbReference type="InterPro" id="IPR004879">
    <property type="entry name" value="Ssp411-like_TRX"/>
</dbReference>
<evidence type="ECO:0000259" key="1">
    <source>
        <dbReference type="Pfam" id="PF03190"/>
    </source>
</evidence>
<feature type="domain" description="Spermatogenesis-associated protein 20-like TRX" evidence="1">
    <location>
        <begin position="8"/>
        <end position="164"/>
    </location>
</feature>
<dbReference type="Gene3D" id="3.40.30.10">
    <property type="entry name" value="Glutaredoxin"/>
    <property type="match status" value="1"/>
</dbReference>
<dbReference type="Pfam" id="PF03190">
    <property type="entry name" value="Thioredox_DsbH"/>
    <property type="match status" value="1"/>
</dbReference>
<dbReference type="Proteomes" id="UP000618931">
    <property type="component" value="Unassembled WGS sequence"/>
</dbReference>